<protein>
    <submittedName>
        <fullName evidence="1">Uncharacterized protein</fullName>
    </submittedName>
</protein>
<dbReference type="OrthoDB" id="8965824at2"/>
<comment type="caution">
    <text evidence="1">The sequence shown here is derived from an EMBL/GenBank/DDBJ whole genome shotgun (WGS) entry which is preliminary data.</text>
</comment>
<keyword evidence="2" id="KW-1185">Reference proteome</keyword>
<dbReference type="RefSeq" id="WP_162124515.1">
    <property type="nucleotide sequence ID" value="NZ_PDWK01000033.1"/>
</dbReference>
<reference evidence="1" key="1">
    <citation type="submission" date="2017-10" db="EMBL/GenBank/DDBJ databases">
        <title>Whole genome sequencing of members of genus Pseudoxanthomonas.</title>
        <authorList>
            <person name="Kumar S."/>
            <person name="Bansal K."/>
            <person name="Kaur A."/>
            <person name="Patil P."/>
            <person name="Sharma S."/>
            <person name="Patil P.B."/>
        </authorList>
    </citation>
    <scope>NUCLEOTIDE SEQUENCE</scope>
    <source>
        <strain evidence="1">DSM 22914</strain>
    </source>
</reference>
<gene>
    <name evidence="1" type="ORF">CR938_08055</name>
</gene>
<sequence>MRDGDVFRKTEAGREEIRDRGRRLPPALRTVLLMVDGQRPVSELKEVIAGVRAPADAIERLLAEGLIEPVPTGFDPAALARAVAPGRPPAAPSAPVGTDAQGAAPGDRFGFLYQRLSDAIRAHLGLRGYFLQLKVERAEDEAGLRALLPEIRQALAKVKGETFASDWERSLEPEEAADTAA</sequence>
<dbReference type="Proteomes" id="UP000717981">
    <property type="component" value="Unassembled WGS sequence"/>
</dbReference>
<dbReference type="EMBL" id="PDWK01000033">
    <property type="protein sequence ID" value="KAF1688877.1"/>
    <property type="molecule type" value="Genomic_DNA"/>
</dbReference>
<dbReference type="AlphaFoldDB" id="A0A921TFG0"/>
<evidence type="ECO:0000313" key="2">
    <source>
        <dbReference type="Proteomes" id="UP000717981"/>
    </source>
</evidence>
<organism evidence="1 2">
    <name type="scientific">Pseudoxanthomonas taiwanensis</name>
    <dbReference type="NCBI Taxonomy" id="176598"/>
    <lineage>
        <taxon>Bacteria</taxon>
        <taxon>Pseudomonadati</taxon>
        <taxon>Pseudomonadota</taxon>
        <taxon>Gammaproteobacteria</taxon>
        <taxon>Lysobacterales</taxon>
        <taxon>Lysobacteraceae</taxon>
        <taxon>Pseudoxanthomonas</taxon>
    </lineage>
</organism>
<accession>A0A921TFG0</accession>
<proteinExistence type="predicted"/>
<evidence type="ECO:0000313" key="1">
    <source>
        <dbReference type="EMBL" id="KAF1688877.1"/>
    </source>
</evidence>
<name>A0A921TFG0_9GAMM</name>